<dbReference type="Proteomes" id="UP001174909">
    <property type="component" value="Unassembled WGS sequence"/>
</dbReference>
<sequence>MDSSEVLKEGFLVKKGHVRHNWRTRWFVLTKKQLSYFRKRQDRGGTQDKTDPSAYPDSTALVSVPERLRKDRLPW</sequence>
<name>A0AA35RZA5_GEOBA</name>
<evidence type="ECO:0000313" key="3">
    <source>
        <dbReference type="EMBL" id="CAI8020429.1"/>
    </source>
</evidence>
<feature type="domain" description="PH" evidence="2">
    <location>
        <begin position="5"/>
        <end position="75"/>
    </location>
</feature>
<dbReference type="InterPro" id="IPR001849">
    <property type="entry name" value="PH_domain"/>
</dbReference>
<dbReference type="SUPFAM" id="SSF50729">
    <property type="entry name" value="PH domain-like"/>
    <property type="match status" value="1"/>
</dbReference>
<evidence type="ECO:0000256" key="1">
    <source>
        <dbReference type="SAM" id="MobiDB-lite"/>
    </source>
</evidence>
<organism evidence="3 4">
    <name type="scientific">Geodia barretti</name>
    <name type="common">Barrett's horny sponge</name>
    <dbReference type="NCBI Taxonomy" id="519541"/>
    <lineage>
        <taxon>Eukaryota</taxon>
        <taxon>Metazoa</taxon>
        <taxon>Porifera</taxon>
        <taxon>Demospongiae</taxon>
        <taxon>Heteroscleromorpha</taxon>
        <taxon>Tetractinellida</taxon>
        <taxon>Astrophorina</taxon>
        <taxon>Geodiidae</taxon>
        <taxon>Geodia</taxon>
    </lineage>
</organism>
<gene>
    <name evidence="3" type="ORF">GBAR_LOCUS12221</name>
</gene>
<dbReference type="Pfam" id="PF00169">
    <property type="entry name" value="PH"/>
    <property type="match status" value="1"/>
</dbReference>
<dbReference type="PANTHER" id="PTHR14336:SF8">
    <property type="entry name" value="PROTEIN OPY1"/>
    <property type="match status" value="1"/>
</dbReference>
<dbReference type="Gene3D" id="2.30.29.30">
    <property type="entry name" value="Pleckstrin-homology domain (PH domain)/Phosphotyrosine-binding domain (PTB)"/>
    <property type="match status" value="1"/>
</dbReference>
<keyword evidence="4" id="KW-1185">Reference proteome</keyword>
<dbReference type="PANTHER" id="PTHR14336">
    <property type="entry name" value="TANDEM PH DOMAIN CONTAINING PROTEIN"/>
    <property type="match status" value="1"/>
</dbReference>
<evidence type="ECO:0000259" key="2">
    <source>
        <dbReference type="PROSITE" id="PS50003"/>
    </source>
</evidence>
<comment type="caution">
    <text evidence="3">The sequence shown here is derived from an EMBL/GenBank/DDBJ whole genome shotgun (WGS) entry which is preliminary data.</text>
</comment>
<proteinExistence type="predicted"/>
<protein>
    <submittedName>
        <fullName evidence="3">Pleckstrin-2</fullName>
    </submittedName>
</protein>
<feature type="compositionally biased region" description="Basic and acidic residues" evidence="1">
    <location>
        <begin position="42"/>
        <end position="51"/>
    </location>
</feature>
<dbReference type="AlphaFoldDB" id="A0AA35RZA5"/>
<accession>A0AA35RZA5</accession>
<feature type="region of interest" description="Disordered" evidence="1">
    <location>
        <begin position="39"/>
        <end position="61"/>
    </location>
</feature>
<dbReference type="InterPro" id="IPR051707">
    <property type="entry name" value="PI-Interact_SigTrans_Reg"/>
</dbReference>
<dbReference type="InterPro" id="IPR011993">
    <property type="entry name" value="PH-like_dom_sf"/>
</dbReference>
<evidence type="ECO:0000313" key="4">
    <source>
        <dbReference type="Proteomes" id="UP001174909"/>
    </source>
</evidence>
<reference evidence="3" key="1">
    <citation type="submission" date="2023-03" db="EMBL/GenBank/DDBJ databases">
        <authorList>
            <person name="Steffen K."/>
            <person name="Cardenas P."/>
        </authorList>
    </citation>
    <scope>NUCLEOTIDE SEQUENCE</scope>
</reference>
<dbReference type="PROSITE" id="PS50003">
    <property type="entry name" value="PH_DOMAIN"/>
    <property type="match status" value="1"/>
</dbReference>
<dbReference type="EMBL" id="CASHTH010001828">
    <property type="protein sequence ID" value="CAI8020429.1"/>
    <property type="molecule type" value="Genomic_DNA"/>
</dbReference>